<reference evidence="2 3" key="1">
    <citation type="submission" date="2013-03" db="EMBL/GenBank/DDBJ databases">
        <title>The Genome Sequence of Capronia epimyces CBS 606.96.</title>
        <authorList>
            <consortium name="The Broad Institute Genomics Platform"/>
            <person name="Cuomo C."/>
            <person name="de Hoog S."/>
            <person name="Gorbushina A."/>
            <person name="Walker B."/>
            <person name="Young S.K."/>
            <person name="Zeng Q."/>
            <person name="Gargeya S."/>
            <person name="Fitzgerald M."/>
            <person name="Haas B."/>
            <person name="Abouelleil A."/>
            <person name="Allen A.W."/>
            <person name="Alvarado L."/>
            <person name="Arachchi H.M."/>
            <person name="Berlin A.M."/>
            <person name="Chapman S.B."/>
            <person name="Gainer-Dewar J."/>
            <person name="Goldberg J."/>
            <person name="Griggs A."/>
            <person name="Gujja S."/>
            <person name="Hansen M."/>
            <person name="Howarth C."/>
            <person name="Imamovic A."/>
            <person name="Ireland A."/>
            <person name="Larimer J."/>
            <person name="McCowan C."/>
            <person name="Murphy C."/>
            <person name="Pearson M."/>
            <person name="Poon T.W."/>
            <person name="Priest M."/>
            <person name="Roberts A."/>
            <person name="Saif S."/>
            <person name="Shea T."/>
            <person name="Sisk P."/>
            <person name="Sykes S."/>
            <person name="Wortman J."/>
            <person name="Nusbaum C."/>
            <person name="Birren B."/>
        </authorList>
    </citation>
    <scope>NUCLEOTIDE SEQUENCE [LARGE SCALE GENOMIC DNA]</scope>
    <source>
        <strain evidence="2 3">CBS 606.96</strain>
    </source>
</reference>
<dbReference type="Pfam" id="PF12937">
    <property type="entry name" value="F-box-like"/>
    <property type="match status" value="1"/>
</dbReference>
<comment type="caution">
    <text evidence="2">The sequence shown here is derived from an EMBL/GenBank/DDBJ whole genome shotgun (WGS) entry which is preliminary data.</text>
</comment>
<dbReference type="InterPro" id="IPR001810">
    <property type="entry name" value="F-box_dom"/>
</dbReference>
<accession>W9YJC3</accession>
<sequence length="567" mass="64716">MESSVAQPRWLLKLPNELKLHIVDYIDERRDLYNLSRTCRVLEDKVATRLYRSIDCDFPRPGGYGKPESVPFRDLVTESVQQLTIRNGPVDIRHSVSRHRLGSSDPASVDGFVNEVLKKVPAGRLTSFAFLHQTPLSPQALDLVFRRHETALQHLSFYELRTSQGNTHIPKNLISLECRTVDEGEGIEKIITENKKTLQRLQLGQERHLMEQYQRTRADGLEQPSQPRDTFFTTALRLEDLTNLRELSLFGLDVSRLRPASIPDALFFCRLNRLTLESCPGSAEFLDSITSTFQWTLRSPDAPQTPRVAPSLEHFLFRHENPVNAVKESVIRFLTSFTGLRTLSLLFENGAILERSSTFIAGHGPTLHTLVLESRIQPREHLGLDTSRPFGAFGYSQELWEGSINDIARLCPNLVELGMGFPWNDELVRLRRTALPTLQHLKTIHIRNFPENHVLSQLGDYSIKEYATKFVEWGFPALMGGSQPALEQLAIGPTLYESRWKMSPPSITTAVKRQPPQFLRSHYFCLDWAKTRFGRWSPLVTPVSEKFVEELAGTRPLGGVFEQVWLR</sequence>
<dbReference type="eggNOG" id="ENOG502RMHC">
    <property type="taxonomic scope" value="Eukaryota"/>
</dbReference>
<dbReference type="InterPro" id="IPR032675">
    <property type="entry name" value="LRR_dom_sf"/>
</dbReference>
<dbReference type="RefSeq" id="XP_007729543.1">
    <property type="nucleotide sequence ID" value="XM_007731353.1"/>
</dbReference>
<dbReference type="Proteomes" id="UP000019478">
    <property type="component" value="Unassembled WGS sequence"/>
</dbReference>
<dbReference type="GeneID" id="19165343"/>
<dbReference type="SUPFAM" id="SSF52047">
    <property type="entry name" value="RNI-like"/>
    <property type="match status" value="1"/>
</dbReference>
<dbReference type="EMBL" id="AMGY01000001">
    <property type="protein sequence ID" value="EXJ92653.1"/>
    <property type="molecule type" value="Genomic_DNA"/>
</dbReference>
<evidence type="ECO:0000313" key="2">
    <source>
        <dbReference type="EMBL" id="EXJ92653.1"/>
    </source>
</evidence>
<dbReference type="OrthoDB" id="5384871at2759"/>
<name>W9YJC3_9EURO</name>
<dbReference type="Gene3D" id="3.80.10.10">
    <property type="entry name" value="Ribonuclease Inhibitor"/>
    <property type="match status" value="1"/>
</dbReference>
<organism evidence="2 3">
    <name type="scientific">Capronia epimyces CBS 606.96</name>
    <dbReference type="NCBI Taxonomy" id="1182542"/>
    <lineage>
        <taxon>Eukaryota</taxon>
        <taxon>Fungi</taxon>
        <taxon>Dikarya</taxon>
        <taxon>Ascomycota</taxon>
        <taxon>Pezizomycotina</taxon>
        <taxon>Eurotiomycetes</taxon>
        <taxon>Chaetothyriomycetidae</taxon>
        <taxon>Chaetothyriales</taxon>
        <taxon>Herpotrichiellaceae</taxon>
        <taxon>Capronia</taxon>
    </lineage>
</organism>
<proteinExistence type="predicted"/>
<dbReference type="PROSITE" id="PS50181">
    <property type="entry name" value="FBOX"/>
    <property type="match status" value="1"/>
</dbReference>
<evidence type="ECO:0000313" key="3">
    <source>
        <dbReference type="Proteomes" id="UP000019478"/>
    </source>
</evidence>
<evidence type="ECO:0000259" key="1">
    <source>
        <dbReference type="PROSITE" id="PS50181"/>
    </source>
</evidence>
<protein>
    <recommendedName>
        <fullName evidence="1">F-box domain-containing protein</fullName>
    </recommendedName>
</protein>
<dbReference type="HOGENOM" id="CLU_478167_0_0_1"/>
<feature type="domain" description="F-box" evidence="1">
    <location>
        <begin position="8"/>
        <end position="54"/>
    </location>
</feature>
<keyword evidence="3" id="KW-1185">Reference proteome</keyword>
<gene>
    <name evidence="2" type="ORF">A1O3_01205</name>
</gene>
<dbReference type="AlphaFoldDB" id="W9YJC3"/>